<dbReference type="EMBL" id="LGRX02035555">
    <property type="protein sequence ID" value="KAK3234132.1"/>
    <property type="molecule type" value="Genomic_DNA"/>
</dbReference>
<gene>
    <name evidence="1" type="ORF">CYMTET_55621</name>
</gene>
<accession>A0AAE0BEG6</accession>
<protein>
    <submittedName>
        <fullName evidence="1">Uncharacterized protein</fullName>
    </submittedName>
</protein>
<evidence type="ECO:0000313" key="1">
    <source>
        <dbReference type="EMBL" id="KAK3234132.1"/>
    </source>
</evidence>
<organism evidence="1 2">
    <name type="scientific">Cymbomonas tetramitiformis</name>
    <dbReference type="NCBI Taxonomy" id="36881"/>
    <lineage>
        <taxon>Eukaryota</taxon>
        <taxon>Viridiplantae</taxon>
        <taxon>Chlorophyta</taxon>
        <taxon>Pyramimonadophyceae</taxon>
        <taxon>Pyramimonadales</taxon>
        <taxon>Pyramimonadaceae</taxon>
        <taxon>Cymbomonas</taxon>
    </lineage>
</organism>
<evidence type="ECO:0000313" key="2">
    <source>
        <dbReference type="Proteomes" id="UP001190700"/>
    </source>
</evidence>
<proteinExistence type="predicted"/>
<keyword evidence="2" id="KW-1185">Reference proteome</keyword>
<sequence length="300" mass="34010">MRGQDTGVQAPMEAEEMLQAMEEEESNLIKSTLEMLKEDGHTQIAVCEGEKWSMVMLTAEGSQENYEDSDFQPVKKRGVSAAPATAKFTTKTLTDESDARWQPFFASFKDEPLIFNSCVSGLQYLKRDTCKWVRVAPGKRSRICQCVSHSGEDGGSCPVKFKLAQNIERGKWRAQINFAEHGSCVSEIVQHTVQYRENWNVVVELIEANRGKPAYCQKQQVDAAWDGSEESREYFPDPAACRNLARNKQRQVKAEHGPVDLVLGLTEFIDQNSPPDTREAFLERQSKQNPVTPFVMMYER</sequence>
<dbReference type="AlphaFoldDB" id="A0AAE0BEG6"/>
<name>A0AAE0BEG6_9CHLO</name>
<dbReference type="Proteomes" id="UP001190700">
    <property type="component" value="Unassembled WGS sequence"/>
</dbReference>
<comment type="caution">
    <text evidence="1">The sequence shown here is derived from an EMBL/GenBank/DDBJ whole genome shotgun (WGS) entry which is preliminary data.</text>
</comment>
<reference evidence="1 2" key="1">
    <citation type="journal article" date="2015" name="Genome Biol. Evol.">
        <title>Comparative Genomics of a Bacterivorous Green Alga Reveals Evolutionary Causalities and Consequences of Phago-Mixotrophic Mode of Nutrition.</title>
        <authorList>
            <person name="Burns J.A."/>
            <person name="Paasch A."/>
            <person name="Narechania A."/>
            <person name="Kim E."/>
        </authorList>
    </citation>
    <scope>NUCLEOTIDE SEQUENCE [LARGE SCALE GENOMIC DNA]</scope>
    <source>
        <strain evidence="1 2">PLY_AMNH</strain>
    </source>
</reference>